<sequence length="367" mass="40718">MPPLKLKSDTVNSQMKVAINGSCKSATKFRNEDKENAATYSAIIKRRRISYPYEEMPTNGTQTSPELRGSVKASEEDTHSNQQKTPTIQISRLKRATATFADLTTTKTLYNNKQEIRTDHSPQVHLCAKRNIGTRSDEDRSFRRSVTGDGLQRTSQLSSTLSPKVVNGNAAVAVSRFILSGKSSSPVLSDSQETVKIKPFRSMNSLRSPPEDSSKCARRTQGKDNKSNTISSCQLMNSASSSCSIKPQEMLQVKGSRSRSSARSLTPESAFSKRLRTPSFHGTRLNGDRLKQQDIQPLTRTQTVIPLSPTSVLMPPQSVRTGAQNRSAERNHSSRKESSADLQASSETGEKYKEWYALLEKIRIMNL</sequence>
<feature type="compositionally biased region" description="Polar residues" evidence="1">
    <location>
        <begin position="227"/>
        <end position="245"/>
    </location>
</feature>
<dbReference type="InParanoid" id="A0A7M7KS62"/>
<feature type="compositionally biased region" description="Basic and acidic residues" evidence="1">
    <location>
        <begin position="327"/>
        <end position="339"/>
    </location>
</feature>
<dbReference type="Proteomes" id="UP000594260">
    <property type="component" value="Unplaced"/>
</dbReference>
<reference evidence="2" key="1">
    <citation type="submission" date="2021-01" db="UniProtKB">
        <authorList>
            <consortium name="EnsemblMetazoa"/>
        </authorList>
    </citation>
    <scope>IDENTIFICATION</scope>
</reference>
<dbReference type="EnsemblMetazoa" id="XM_022809363">
    <property type="protein sequence ID" value="XP_022665098"/>
    <property type="gene ID" value="LOC111252038"/>
</dbReference>
<feature type="compositionally biased region" description="Polar residues" evidence="1">
    <location>
        <begin position="293"/>
        <end position="311"/>
    </location>
</feature>
<proteinExistence type="predicted"/>
<dbReference type="AlphaFoldDB" id="A0A7M7KS62"/>
<dbReference type="RefSeq" id="XP_022665098.1">
    <property type="nucleotide sequence ID" value="XM_022809363.1"/>
</dbReference>
<dbReference type="OrthoDB" id="10682090at2759"/>
<dbReference type="GeneID" id="111252038"/>
<evidence type="ECO:0000313" key="3">
    <source>
        <dbReference type="Proteomes" id="UP000594260"/>
    </source>
</evidence>
<keyword evidence="3" id="KW-1185">Reference proteome</keyword>
<feature type="region of interest" description="Disordered" evidence="1">
    <location>
        <begin position="183"/>
        <end position="347"/>
    </location>
</feature>
<evidence type="ECO:0000313" key="2">
    <source>
        <dbReference type="EnsemblMetazoa" id="XP_022665098"/>
    </source>
</evidence>
<feature type="compositionally biased region" description="Basic and acidic residues" evidence="1">
    <location>
        <begin position="209"/>
        <end position="226"/>
    </location>
</feature>
<feature type="compositionally biased region" description="Polar residues" evidence="1">
    <location>
        <begin position="258"/>
        <end position="269"/>
    </location>
</feature>
<name>A0A7M7KS62_VARDE</name>
<organism evidence="2 3">
    <name type="scientific">Varroa destructor</name>
    <name type="common">Honeybee mite</name>
    <dbReference type="NCBI Taxonomy" id="109461"/>
    <lineage>
        <taxon>Eukaryota</taxon>
        <taxon>Metazoa</taxon>
        <taxon>Ecdysozoa</taxon>
        <taxon>Arthropoda</taxon>
        <taxon>Chelicerata</taxon>
        <taxon>Arachnida</taxon>
        <taxon>Acari</taxon>
        <taxon>Parasitiformes</taxon>
        <taxon>Mesostigmata</taxon>
        <taxon>Gamasina</taxon>
        <taxon>Dermanyssoidea</taxon>
        <taxon>Varroidae</taxon>
        <taxon>Varroa</taxon>
    </lineage>
</organism>
<feature type="region of interest" description="Disordered" evidence="1">
    <location>
        <begin position="54"/>
        <end position="87"/>
    </location>
</feature>
<feature type="compositionally biased region" description="Low complexity" evidence="1">
    <location>
        <begin position="151"/>
        <end position="160"/>
    </location>
</feature>
<accession>A0A7M7KS62</accession>
<evidence type="ECO:0000256" key="1">
    <source>
        <dbReference type="SAM" id="MobiDB-lite"/>
    </source>
</evidence>
<dbReference type="KEGG" id="vde:111252038"/>
<feature type="compositionally biased region" description="Polar residues" evidence="1">
    <location>
        <begin position="183"/>
        <end position="194"/>
    </location>
</feature>
<feature type="region of interest" description="Disordered" evidence="1">
    <location>
        <begin position="130"/>
        <end position="160"/>
    </location>
</feature>
<protein>
    <submittedName>
        <fullName evidence="2">Uncharacterized protein</fullName>
    </submittedName>
</protein>